<evidence type="ECO:0000313" key="1">
    <source>
        <dbReference type="EMBL" id="QQP93133.1"/>
    </source>
</evidence>
<geneLocation type="plasmid" evidence="1 2">
    <name>pTT6-1</name>
</geneLocation>
<dbReference type="EMBL" id="CP067421">
    <property type="protein sequence ID" value="QQP93133.1"/>
    <property type="molecule type" value="Genomic_DNA"/>
</dbReference>
<gene>
    <name evidence="1" type="ORF">IGS68_28710</name>
</gene>
<reference evidence="1" key="1">
    <citation type="submission" date="2021-02" db="EMBL/GenBank/DDBJ databases">
        <title>Skermanella TT6 skin isolate.</title>
        <authorList>
            <person name="Lee K."/>
            <person name="Ganzorig M."/>
        </authorList>
    </citation>
    <scope>NUCLEOTIDE SEQUENCE</scope>
    <source>
        <strain evidence="1">TT6</strain>
    </source>
</reference>
<proteinExistence type="predicted"/>
<protein>
    <submittedName>
        <fullName evidence="1">Uncharacterized protein</fullName>
    </submittedName>
</protein>
<dbReference type="Proteomes" id="UP000595197">
    <property type="component" value="Plasmid pTT6-1"/>
</dbReference>
<keyword evidence="2" id="KW-1185">Reference proteome</keyword>
<sequence length="123" mass="14238">MMNRLPPAIVNDWSQTKKRLLVAVGKTNIGDPAATKQLQERISELYERFDRGLGPKLKTATQEKDKEKARKALWEIIKITTEYYKETERSTRSWEFGGNLIKQALEKQLRNIKEAAYSTVRAL</sequence>
<name>A0ABX7BFG7_9PROT</name>
<dbReference type="RefSeq" id="WP_201082541.1">
    <property type="nucleotide sequence ID" value="NZ_CP067421.1"/>
</dbReference>
<evidence type="ECO:0000313" key="2">
    <source>
        <dbReference type="Proteomes" id="UP000595197"/>
    </source>
</evidence>
<organism evidence="1 2">
    <name type="scientific">Skermanella cutis</name>
    <dbReference type="NCBI Taxonomy" id="2775420"/>
    <lineage>
        <taxon>Bacteria</taxon>
        <taxon>Pseudomonadati</taxon>
        <taxon>Pseudomonadota</taxon>
        <taxon>Alphaproteobacteria</taxon>
        <taxon>Rhodospirillales</taxon>
        <taxon>Azospirillaceae</taxon>
        <taxon>Skermanella</taxon>
    </lineage>
</organism>
<keyword evidence="1" id="KW-0614">Plasmid</keyword>
<accession>A0ABX7BFG7</accession>